<keyword evidence="3" id="KW-1185">Reference proteome</keyword>
<protein>
    <recommendedName>
        <fullName evidence="4">Transcriptional activator HlyU</fullName>
    </recommendedName>
</protein>
<dbReference type="EMBL" id="FQXC01000001">
    <property type="protein sequence ID" value="SHG80094.1"/>
    <property type="molecule type" value="Genomic_DNA"/>
</dbReference>
<gene>
    <name evidence="2" type="ORF">SAMN05443551_0630</name>
</gene>
<dbReference type="OrthoDB" id="9800971at2"/>
<name>A0A1M5MRU4_9RHOB</name>
<feature type="region of interest" description="Disordered" evidence="1">
    <location>
        <begin position="1"/>
        <end position="20"/>
    </location>
</feature>
<reference evidence="2 3" key="1">
    <citation type="submission" date="2016-11" db="EMBL/GenBank/DDBJ databases">
        <authorList>
            <person name="Jaros S."/>
            <person name="Januszkiewicz K."/>
            <person name="Wedrychowicz H."/>
        </authorList>
    </citation>
    <scope>NUCLEOTIDE SEQUENCE [LARGE SCALE GENOMIC DNA]</scope>
    <source>
        <strain evidence="2 3">DSM 29431</strain>
    </source>
</reference>
<dbReference type="AlphaFoldDB" id="A0A1M5MRU4"/>
<evidence type="ECO:0000256" key="1">
    <source>
        <dbReference type="SAM" id="MobiDB-lite"/>
    </source>
</evidence>
<dbReference type="RefSeq" id="WP_072776039.1">
    <property type="nucleotide sequence ID" value="NZ_FQXC01000001.1"/>
</dbReference>
<sequence>MSFLKKLFGGGGGSSAPSAPAETYQGYTIFAEPIKDGGTWRISARIEKEIAGEIKAHQLVRADTLQSYEDAVKASVAKAQMLIDQQGDLIFE</sequence>
<proteinExistence type="predicted"/>
<dbReference type="InterPro" id="IPR018772">
    <property type="entry name" value="Transcription_activator_HlyU"/>
</dbReference>
<dbReference type="Proteomes" id="UP000184221">
    <property type="component" value="Unassembled WGS sequence"/>
</dbReference>
<organism evidence="2 3">
    <name type="scientific">Marivita hallyeonensis</name>
    <dbReference type="NCBI Taxonomy" id="996342"/>
    <lineage>
        <taxon>Bacteria</taxon>
        <taxon>Pseudomonadati</taxon>
        <taxon>Pseudomonadota</taxon>
        <taxon>Alphaproteobacteria</taxon>
        <taxon>Rhodobacterales</taxon>
        <taxon>Roseobacteraceae</taxon>
        <taxon>Marivita</taxon>
    </lineage>
</organism>
<dbReference type="Pfam" id="PF10115">
    <property type="entry name" value="HlyU"/>
    <property type="match status" value="1"/>
</dbReference>
<evidence type="ECO:0000313" key="3">
    <source>
        <dbReference type="Proteomes" id="UP000184221"/>
    </source>
</evidence>
<evidence type="ECO:0008006" key="4">
    <source>
        <dbReference type="Google" id="ProtNLM"/>
    </source>
</evidence>
<evidence type="ECO:0000313" key="2">
    <source>
        <dbReference type="EMBL" id="SHG80094.1"/>
    </source>
</evidence>
<dbReference type="STRING" id="996342.SAMN05443551_0630"/>
<accession>A0A1M5MRU4</accession>